<gene>
    <name evidence="1" type="ORF">L596_021898</name>
</gene>
<dbReference type="AlphaFoldDB" id="A0A4U5MKY9"/>
<dbReference type="Proteomes" id="UP000298663">
    <property type="component" value="Unassembled WGS sequence"/>
</dbReference>
<accession>A0A4U5MKY9</accession>
<comment type="caution">
    <text evidence="1">The sequence shown here is derived from an EMBL/GenBank/DDBJ whole genome shotgun (WGS) entry which is preliminary data.</text>
</comment>
<sequence length="180" mass="21244">MLARRLFSPLVTSGRTFRFHRSPFQTHYTVLKVHSEFSDEEVKQAYNAAIERIKANAAAEISALNLAFNAVNNEHKREEYNLLLADRHEGYFKNYLNESENKENQEIREFVEKAVHTERGFEFELTIHRDEYDHLANYFEVLNIKYDKNVTWNMEVCLDTNFAEVTGKVEPRWVPHVCQA</sequence>
<dbReference type="EMBL" id="AZBU02000007">
    <property type="protein sequence ID" value="TKR69793.1"/>
    <property type="molecule type" value="Genomic_DNA"/>
</dbReference>
<evidence type="ECO:0000313" key="1">
    <source>
        <dbReference type="EMBL" id="TKR69793.1"/>
    </source>
</evidence>
<evidence type="ECO:0008006" key="3">
    <source>
        <dbReference type="Google" id="ProtNLM"/>
    </source>
</evidence>
<protein>
    <recommendedName>
        <fullName evidence="3">J domain-containing protein</fullName>
    </recommendedName>
</protein>
<name>A0A4U5MKY9_STECR</name>
<proteinExistence type="predicted"/>
<reference evidence="1 2" key="2">
    <citation type="journal article" date="2019" name="G3 (Bethesda)">
        <title>Hybrid Assembly of the Genome of the Entomopathogenic Nematode Steinernema carpocapsae Identifies the X-Chromosome.</title>
        <authorList>
            <person name="Serra L."/>
            <person name="Macchietto M."/>
            <person name="Macias-Munoz A."/>
            <person name="McGill C.J."/>
            <person name="Rodriguez I.M."/>
            <person name="Rodriguez B."/>
            <person name="Murad R."/>
            <person name="Mortazavi A."/>
        </authorList>
    </citation>
    <scope>NUCLEOTIDE SEQUENCE [LARGE SCALE GENOMIC DNA]</scope>
    <source>
        <strain evidence="1 2">ALL</strain>
    </source>
</reference>
<reference evidence="1 2" key="1">
    <citation type="journal article" date="2015" name="Genome Biol.">
        <title>Comparative genomics of Steinernema reveals deeply conserved gene regulatory networks.</title>
        <authorList>
            <person name="Dillman A.R."/>
            <person name="Macchietto M."/>
            <person name="Porter C.F."/>
            <person name="Rogers A."/>
            <person name="Williams B."/>
            <person name="Antoshechkin I."/>
            <person name="Lee M.M."/>
            <person name="Goodwin Z."/>
            <person name="Lu X."/>
            <person name="Lewis E.E."/>
            <person name="Goodrich-Blair H."/>
            <person name="Stock S.P."/>
            <person name="Adams B.J."/>
            <person name="Sternberg P.W."/>
            <person name="Mortazavi A."/>
        </authorList>
    </citation>
    <scope>NUCLEOTIDE SEQUENCE [LARGE SCALE GENOMIC DNA]</scope>
    <source>
        <strain evidence="1 2">ALL</strain>
    </source>
</reference>
<evidence type="ECO:0000313" key="2">
    <source>
        <dbReference type="Proteomes" id="UP000298663"/>
    </source>
</evidence>
<keyword evidence="2" id="KW-1185">Reference proteome</keyword>
<dbReference type="InterPro" id="IPR036869">
    <property type="entry name" value="J_dom_sf"/>
</dbReference>
<organism evidence="1 2">
    <name type="scientific">Steinernema carpocapsae</name>
    <name type="common">Entomopathogenic nematode</name>
    <dbReference type="NCBI Taxonomy" id="34508"/>
    <lineage>
        <taxon>Eukaryota</taxon>
        <taxon>Metazoa</taxon>
        <taxon>Ecdysozoa</taxon>
        <taxon>Nematoda</taxon>
        <taxon>Chromadorea</taxon>
        <taxon>Rhabditida</taxon>
        <taxon>Tylenchina</taxon>
        <taxon>Panagrolaimomorpha</taxon>
        <taxon>Strongyloidoidea</taxon>
        <taxon>Steinernematidae</taxon>
        <taxon>Steinernema</taxon>
    </lineage>
</organism>
<dbReference type="SUPFAM" id="SSF46565">
    <property type="entry name" value="Chaperone J-domain"/>
    <property type="match status" value="1"/>
</dbReference>
<dbReference type="Gene3D" id="1.10.287.110">
    <property type="entry name" value="DnaJ domain"/>
    <property type="match status" value="1"/>
</dbReference>